<dbReference type="InterPro" id="IPR015946">
    <property type="entry name" value="KH_dom-like_a/b"/>
</dbReference>
<dbReference type="Gene3D" id="3.40.50.300">
    <property type="entry name" value="P-loop containing nucleotide triphosphate hydrolases"/>
    <property type="match status" value="1"/>
</dbReference>
<evidence type="ECO:0000313" key="5">
    <source>
        <dbReference type="Proteomes" id="UP001175271"/>
    </source>
</evidence>
<evidence type="ECO:0000313" key="4">
    <source>
        <dbReference type="EMBL" id="KAK0403308.1"/>
    </source>
</evidence>
<protein>
    <recommendedName>
        <fullName evidence="3">G domain-containing protein</fullName>
    </recommendedName>
</protein>
<keyword evidence="5" id="KW-1185">Reference proteome</keyword>
<reference evidence="4" key="1">
    <citation type="submission" date="2023-06" db="EMBL/GenBank/DDBJ databases">
        <title>Genomic analysis of the entomopathogenic nematode Steinernema hermaphroditum.</title>
        <authorList>
            <person name="Schwarz E.M."/>
            <person name="Heppert J.K."/>
            <person name="Baniya A."/>
            <person name="Schwartz H.T."/>
            <person name="Tan C.-H."/>
            <person name="Antoshechkin I."/>
            <person name="Sternberg P.W."/>
            <person name="Goodrich-Blair H."/>
            <person name="Dillman A.R."/>
        </authorList>
    </citation>
    <scope>NUCLEOTIDE SEQUENCE</scope>
    <source>
        <strain evidence="4">PS9179</strain>
        <tissue evidence="4">Whole animal</tissue>
    </source>
</reference>
<evidence type="ECO:0000259" key="3">
    <source>
        <dbReference type="Pfam" id="PF01926"/>
    </source>
</evidence>
<dbReference type="EMBL" id="JAUCMV010000004">
    <property type="protein sequence ID" value="KAK0403308.1"/>
    <property type="molecule type" value="Genomic_DNA"/>
</dbReference>
<dbReference type="Proteomes" id="UP001175271">
    <property type="component" value="Unassembled WGS sequence"/>
</dbReference>
<dbReference type="AlphaFoldDB" id="A0AA39LN37"/>
<dbReference type="PANTHER" id="PTHR42698">
    <property type="entry name" value="GTPASE ERA"/>
    <property type="match status" value="1"/>
</dbReference>
<proteinExistence type="predicted"/>
<sequence length="376" mass="42016">MVTGVVHLARRYLHRAHQIAIIGAPNVGKSLVTNRLIRADVSAVSSKMDTTTKNVTSFLTEKMCQLTVVDSPGTVGISHAKKVVGTHAEDAILTHPEKALEKADHILVIQDATAVGDYIHHRVLHLLHRYPHLKSSLVLNKIDLVERRADLLRLVQILTEGKVGGEPIKTVQNKIGRLGKAKDVVMPLHNKPSGPQANDVKWMEQYRKAVAKPTHRCSWSETKHLFANIRGWNKFSSVFFVSALNGEGIDNLRKHLMDLAEPSVWKVDETTITTKEPQAICIERVRAEMLDHLPSDVAYKLKISICEWQLVGDVLQIIVDINCDKARVAQMVLGKGGSRVAAAERVVNKHLQNLFQQQLFVRLHVRNKNQLVEALS</sequence>
<comment type="caution">
    <text evidence="4">The sequence shown here is derived from an EMBL/GenBank/DDBJ whole genome shotgun (WGS) entry which is preliminary data.</text>
</comment>
<name>A0AA39LN37_9BILA</name>
<feature type="domain" description="G" evidence="3">
    <location>
        <begin position="18"/>
        <end position="141"/>
    </location>
</feature>
<dbReference type="GO" id="GO:0005525">
    <property type="term" value="F:GTP binding"/>
    <property type="evidence" value="ECO:0007669"/>
    <property type="project" value="UniProtKB-KW"/>
</dbReference>
<evidence type="ECO:0000256" key="1">
    <source>
        <dbReference type="ARBA" id="ARBA00022741"/>
    </source>
</evidence>
<dbReference type="Gene3D" id="3.30.300.20">
    <property type="match status" value="1"/>
</dbReference>
<dbReference type="SUPFAM" id="SSF54814">
    <property type="entry name" value="Prokaryotic type KH domain (KH-domain type II)"/>
    <property type="match status" value="1"/>
</dbReference>
<dbReference type="GO" id="GO:0005759">
    <property type="term" value="C:mitochondrial matrix"/>
    <property type="evidence" value="ECO:0007669"/>
    <property type="project" value="TreeGrafter"/>
</dbReference>
<gene>
    <name evidence="4" type="ORF">QR680_016851</name>
</gene>
<dbReference type="PANTHER" id="PTHR42698:SF1">
    <property type="entry name" value="GTPASE ERA, MITOCHONDRIAL"/>
    <property type="match status" value="1"/>
</dbReference>
<accession>A0AA39LN37</accession>
<dbReference type="GO" id="GO:0043024">
    <property type="term" value="F:ribosomal small subunit binding"/>
    <property type="evidence" value="ECO:0007669"/>
    <property type="project" value="TreeGrafter"/>
</dbReference>
<organism evidence="4 5">
    <name type="scientific">Steinernema hermaphroditum</name>
    <dbReference type="NCBI Taxonomy" id="289476"/>
    <lineage>
        <taxon>Eukaryota</taxon>
        <taxon>Metazoa</taxon>
        <taxon>Ecdysozoa</taxon>
        <taxon>Nematoda</taxon>
        <taxon>Chromadorea</taxon>
        <taxon>Rhabditida</taxon>
        <taxon>Tylenchina</taxon>
        <taxon>Panagrolaimomorpha</taxon>
        <taxon>Strongyloidoidea</taxon>
        <taxon>Steinernematidae</taxon>
        <taxon>Steinernema</taxon>
    </lineage>
</organism>
<dbReference type="GO" id="GO:0000028">
    <property type="term" value="P:ribosomal small subunit assembly"/>
    <property type="evidence" value="ECO:0007669"/>
    <property type="project" value="TreeGrafter"/>
</dbReference>
<evidence type="ECO:0000256" key="2">
    <source>
        <dbReference type="ARBA" id="ARBA00023134"/>
    </source>
</evidence>
<dbReference type="InterPro" id="IPR006073">
    <property type="entry name" value="GTP-bd"/>
</dbReference>
<dbReference type="Pfam" id="PF01926">
    <property type="entry name" value="MMR_HSR1"/>
    <property type="match status" value="1"/>
</dbReference>
<dbReference type="GO" id="GO:0019843">
    <property type="term" value="F:rRNA binding"/>
    <property type="evidence" value="ECO:0007669"/>
    <property type="project" value="TreeGrafter"/>
</dbReference>
<dbReference type="InterPro" id="IPR005662">
    <property type="entry name" value="GTPase_Era-like"/>
</dbReference>
<keyword evidence="1" id="KW-0547">Nucleotide-binding</keyword>
<dbReference type="InterPro" id="IPR009019">
    <property type="entry name" value="KH_sf_prok-type"/>
</dbReference>
<dbReference type="InterPro" id="IPR027417">
    <property type="entry name" value="P-loop_NTPase"/>
</dbReference>
<keyword evidence="2" id="KW-0342">GTP-binding</keyword>
<dbReference type="SUPFAM" id="SSF52540">
    <property type="entry name" value="P-loop containing nucleoside triphosphate hydrolases"/>
    <property type="match status" value="1"/>
</dbReference>